<evidence type="ECO:0000256" key="2">
    <source>
        <dbReference type="ARBA" id="ARBA00022801"/>
    </source>
</evidence>
<reference evidence="9" key="2">
    <citation type="submission" date="2016-05" db="EMBL/GenBank/DDBJ databases">
        <authorList>
            <person name="Lavstsen T."/>
            <person name="Jespersen J.S."/>
        </authorList>
    </citation>
    <scope>NUCLEOTIDE SEQUENCE [LARGE SCALE GENOMIC DNA]</scope>
</reference>
<evidence type="ECO:0000256" key="1">
    <source>
        <dbReference type="ARBA" id="ARBA00022722"/>
    </source>
</evidence>
<dbReference type="Pfam" id="PF17846">
    <property type="entry name" value="XRN_M"/>
    <property type="match status" value="2"/>
</dbReference>
<evidence type="ECO:0000259" key="6">
    <source>
        <dbReference type="Pfam" id="PF03159"/>
    </source>
</evidence>
<protein>
    <submittedName>
        <fullName evidence="9">Exonuclease, putative</fullName>
    </submittedName>
</protein>
<dbReference type="AlphaFoldDB" id="A0A1A8YV23"/>
<sequence>MPFCEKYKGPNGRQGTREAKTFFELALTDTRRGILKEWKNILIEMKLPLLVWFAVLANITGHGLMLRKECFISLNSSMGTGGHDGSVCKHEPCVRLTQRRRQRLYGIPRMYKWLTSYYPTVREELITEKKQKEVDIFYIDMNGVIHHCTHANKDELPLYDEHELFSNILQYLKNLFFLIKPKRLVYIGVDGVSPKAKMNQQRKRRFLSLFKVNDTSNTGNVFNPNCITTGTDFMYKINLSLNKWFKILVKKRVFPFDVIFSGSDVPGEGEHKILKFIRENCNRDGAFKQYNHCIYGLDADLIMLSLVTHLNSIFILRDKFKMTNDSTGNLLEGIEKSKVDLNVKEEVHLEGEEPTGGNLPKGVLLSPKGEVSSSEKSYPMKEKHDIDAEDPNMWLPTINKVHKYTREYYMQYECLNSDDFEIFDICKLRSSIKTQIATYINKLKKERNIVFSINRVIDDIVFLSFLVGNDFLPHIPSIDINEGSMNDIINSYIFYIYKYANYITYKDKVHIQRLKIILKILSTNEFPFFKKRGLNENIIDYTDEQKYKNYYYLHKFGITNSKQIQQIVKKYIEGLFWNLHYYHFGCASWYWEYPYHYAPLCSDLLSFEKSDFFFEKGKPYSAYTHLISVLPQKDKNLLPDVYKNIYVEEEVKSFFPDNVKIDPNGKKETWEYIVHLPFINCNMIHKIISEKSKNVSGLKYKLRELTGREHRY</sequence>
<name>A0A1A8YV23_PLAOA</name>
<organism evidence="9 10">
    <name type="scientific">Plasmodium ovale wallikeri</name>
    <dbReference type="NCBI Taxonomy" id="864142"/>
    <lineage>
        <taxon>Eukaryota</taxon>
        <taxon>Sar</taxon>
        <taxon>Alveolata</taxon>
        <taxon>Apicomplexa</taxon>
        <taxon>Aconoidasida</taxon>
        <taxon>Haemosporida</taxon>
        <taxon>Plasmodiidae</taxon>
        <taxon>Plasmodium</taxon>
        <taxon>Plasmodium (Plasmodium)</taxon>
    </lineage>
</organism>
<keyword evidence="2" id="KW-0378">Hydrolase</keyword>
<evidence type="ECO:0000313" key="8">
    <source>
        <dbReference type="EMBL" id="SBT34871.1"/>
    </source>
</evidence>
<dbReference type="GO" id="GO:0000956">
    <property type="term" value="P:nuclear-transcribed mRNA catabolic process"/>
    <property type="evidence" value="ECO:0007669"/>
    <property type="project" value="TreeGrafter"/>
</dbReference>
<evidence type="ECO:0000256" key="3">
    <source>
        <dbReference type="ARBA" id="ARBA00022839"/>
    </source>
</evidence>
<evidence type="ECO:0000313" key="9">
    <source>
        <dbReference type="EMBL" id="SBT35297.1"/>
    </source>
</evidence>
<dbReference type="Proteomes" id="UP000078555">
    <property type="component" value="Unassembled WGS sequence"/>
</dbReference>
<reference evidence="10 11" key="1">
    <citation type="submission" date="2016-05" db="EMBL/GenBank/DDBJ databases">
        <authorList>
            <person name="Naeem Raeece"/>
        </authorList>
    </citation>
    <scope>NUCLEOTIDE SEQUENCE [LARGE SCALE GENOMIC DNA]</scope>
</reference>
<dbReference type="GO" id="GO:0005634">
    <property type="term" value="C:nucleus"/>
    <property type="evidence" value="ECO:0007669"/>
    <property type="project" value="TreeGrafter"/>
</dbReference>
<keyword evidence="1" id="KW-0540">Nuclease</keyword>
<evidence type="ECO:0000313" key="11">
    <source>
        <dbReference type="Proteomes" id="UP000078555"/>
    </source>
</evidence>
<dbReference type="Gene3D" id="1.25.40.1050">
    <property type="match status" value="1"/>
</dbReference>
<dbReference type="GO" id="GO:0003723">
    <property type="term" value="F:RNA binding"/>
    <property type="evidence" value="ECO:0007669"/>
    <property type="project" value="TreeGrafter"/>
</dbReference>
<accession>A0A1A8YV23</accession>
<dbReference type="EMBL" id="FLRD01000074">
    <property type="protein sequence ID" value="SBT34871.1"/>
    <property type="molecule type" value="Genomic_DNA"/>
</dbReference>
<evidence type="ECO:0000256" key="5">
    <source>
        <dbReference type="SAM" id="MobiDB-lite"/>
    </source>
</evidence>
<feature type="domain" description="Xrn1 helical" evidence="7">
    <location>
        <begin position="451"/>
        <end position="537"/>
    </location>
</feature>
<evidence type="ECO:0000256" key="4">
    <source>
        <dbReference type="ARBA" id="ARBA00038299"/>
    </source>
</evidence>
<dbReference type="InterPro" id="IPR027073">
    <property type="entry name" value="5_3_exoribonuclease"/>
</dbReference>
<dbReference type="PANTHER" id="PTHR12341:SF7">
    <property type="entry name" value="5'-3' EXORIBONUCLEASE 1"/>
    <property type="match status" value="1"/>
</dbReference>
<evidence type="ECO:0000259" key="7">
    <source>
        <dbReference type="Pfam" id="PF17846"/>
    </source>
</evidence>
<dbReference type="CDD" id="cd18673">
    <property type="entry name" value="PIN_XRN1-2-like"/>
    <property type="match status" value="1"/>
</dbReference>
<dbReference type="Gene3D" id="3.40.50.12390">
    <property type="match status" value="1"/>
</dbReference>
<keyword evidence="3 9" id="KW-0269">Exonuclease</keyword>
<gene>
    <name evidence="8" type="ORF">POVWA1_024520</name>
    <name evidence="9" type="ORF">POVWA2_024400</name>
</gene>
<feature type="domain" description="Xrn1 helical" evidence="7">
    <location>
        <begin position="544"/>
        <end position="684"/>
    </location>
</feature>
<feature type="domain" description="Xrn1 N-terminal" evidence="6">
    <location>
        <begin position="106"/>
        <end position="318"/>
    </location>
</feature>
<dbReference type="Pfam" id="PF03159">
    <property type="entry name" value="XRN_N"/>
    <property type="match status" value="1"/>
</dbReference>
<dbReference type="InterPro" id="IPR041412">
    <property type="entry name" value="Xrn1_helical"/>
</dbReference>
<dbReference type="EMBL" id="FLRE01000095">
    <property type="protein sequence ID" value="SBT35297.1"/>
    <property type="molecule type" value="Genomic_DNA"/>
</dbReference>
<dbReference type="GO" id="GO:0004534">
    <property type="term" value="F:5'-3' RNA exonuclease activity"/>
    <property type="evidence" value="ECO:0007669"/>
    <property type="project" value="TreeGrafter"/>
</dbReference>
<dbReference type="InterPro" id="IPR004859">
    <property type="entry name" value="Xrn1_N"/>
</dbReference>
<comment type="similarity">
    <text evidence="4">Belongs to the 5'-3' exonuclease family.</text>
</comment>
<dbReference type="PANTHER" id="PTHR12341">
    <property type="entry name" value="5'-&gt;3' EXORIBONUCLEASE"/>
    <property type="match status" value="1"/>
</dbReference>
<evidence type="ECO:0000313" key="10">
    <source>
        <dbReference type="Proteomes" id="UP000078550"/>
    </source>
</evidence>
<dbReference type="Proteomes" id="UP000078550">
    <property type="component" value="Unassembled WGS sequence"/>
</dbReference>
<feature type="region of interest" description="Disordered" evidence="5">
    <location>
        <begin position="349"/>
        <end position="379"/>
    </location>
</feature>
<keyword evidence="11" id="KW-1185">Reference proteome</keyword>
<proteinExistence type="inferred from homology"/>